<protein>
    <submittedName>
        <fullName evidence="1">Uncharacterized protein</fullName>
    </submittedName>
</protein>
<gene>
    <name evidence="1" type="ORF">SZN_18809</name>
</gene>
<organism evidence="1 2">
    <name type="scientific">Streptomyces zinciresistens K42</name>
    <dbReference type="NCBI Taxonomy" id="700597"/>
    <lineage>
        <taxon>Bacteria</taxon>
        <taxon>Bacillati</taxon>
        <taxon>Actinomycetota</taxon>
        <taxon>Actinomycetes</taxon>
        <taxon>Kitasatosporales</taxon>
        <taxon>Streptomycetaceae</taxon>
        <taxon>Streptomyces</taxon>
    </lineage>
</organism>
<evidence type="ECO:0000313" key="2">
    <source>
        <dbReference type="Proteomes" id="UP000004217"/>
    </source>
</evidence>
<evidence type="ECO:0000313" key="1">
    <source>
        <dbReference type="EMBL" id="EGX58219.1"/>
    </source>
</evidence>
<keyword evidence="2" id="KW-1185">Reference proteome</keyword>
<sequence length="118" mass="13343">MWMGGSFVSTKRDPSDMDVTYLVKAQFYDDLDRETLTDLADLTDAAWCVEQGMRVDALLLRLPQRLSVSQLAPSLLDEKTSESFRDLGLYDEVCQAIKPQSVHSVPSDLRRGYVEVLL</sequence>
<accession>G2GE32</accession>
<dbReference type="InterPro" id="IPR053860">
    <property type="entry name" value="DUF6932"/>
</dbReference>
<name>G2GE32_9ACTN</name>
<dbReference type="EMBL" id="AGBF01000062">
    <property type="protein sequence ID" value="EGX58219.1"/>
    <property type="molecule type" value="Genomic_DNA"/>
</dbReference>
<dbReference type="PATRIC" id="fig|700597.3.peg.3693"/>
<dbReference type="Pfam" id="PF22014">
    <property type="entry name" value="DUF6932"/>
    <property type="match status" value="1"/>
</dbReference>
<proteinExistence type="predicted"/>
<dbReference type="Proteomes" id="UP000004217">
    <property type="component" value="Unassembled WGS sequence"/>
</dbReference>
<dbReference type="AlphaFoldDB" id="G2GE32"/>
<comment type="caution">
    <text evidence="1">The sequence shown here is derived from an EMBL/GenBank/DDBJ whole genome shotgun (WGS) entry which is preliminary data.</text>
</comment>
<reference evidence="1 2" key="1">
    <citation type="submission" date="2011-08" db="EMBL/GenBank/DDBJ databases">
        <authorList>
            <person name="Lin Y."/>
            <person name="Hao X."/>
            <person name="Johnstone L."/>
            <person name="Miller S.J."/>
            <person name="Wei G."/>
            <person name="Rensing C."/>
        </authorList>
    </citation>
    <scope>NUCLEOTIDE SEQUENCE [LARGE SCALE GENOMIC DNA]</scope>
    <source>
        <strain evidence="1 2">K42</strain>
    </source>
</reference>